<dbReference type="EMBL" id="CP098754">
    <property type="protein sequence ID" value="WIH95197.1"/>
    <property type="molecule type" value="Genomic_DNA"/>
</dbReference>
<dbReference type="SUPFAM" id="SSF52540">
    <property type="entry name" value="P-loop containing nucleoside triphosphate hydrolases"/>
    <property type="match status" value="1"/>
</dbReference>
<organism evidence="2 3">
    <name type="scientific">Brachyspira pilosicoli</name>
    <name type="common">Serpulina pilosicoli</name>
    <dbReference type="NCBI Taxonomy" id="52584"/>
    <lineage>
        <taxon>Bacteria</taxon>
        <taxon>Pseudomonadati</taxon>
        <taxon>Spirochaetota</taxon>
        <taxon>Spirochaetia</taxon>
        <taxon>Brachyspirales</taxon>
        <taxon>Brachyspiraceae</taxon>
        <taxon>Brachyspira</taxon>
    </lineage>
</organism>
<evidence type="ECO:0000313" key="2">
    <source>
        <dbReference type="EMBL" id="WIH95197.1"/>
    </source>
</evidence>
<dbReference type="Proteomes" id="UP001242021">
    <property type="component" value="Chromosome"/>
</dbReference>
<dbReference type="GO" id="GO:0005524">
    <property type="term" value="F:ATP binding"/>
    <property type="evidence" value="ECO:0007669"/>
    <property type="project" value="InterPro"/>
</dbReference>
<accession>A0AAJ6KDJ3</accession>
<dbReference type="GO" id="GO:0016887">
    <property type="term" value="F:ATP hydrolysis activity"/>
    <property type="evidence" value="ECO:0007669"/>
    <property type="project" value="InterPro"/>
</dbReference>
<reference evidence="2" key="1">
    <citation type="submission" date="2022-06" db="EMBL/GenBank/DDBJ databases">
        <title>Brachyspira pilosicoli from pigs in Switzerland.</title>
        <authorList>
            <person name="Schmitt S."/>
            <person name="Arnold M."/>
            <person name="Rossano A."/>
            <person name="Perreten V."/>
        </authorList>
    </citation>
    <scope>NUCLEOTIDE SEQUENCE</scope>
    <source>
        <strain evidence="2">MEI4028</strain>
    </source>
</reference>
<proteinExistence type="predicted"/>
<name>A0AAJ6KDJ3_BRAPL</name>
<sequence length="495" mass="58693">MLVKFSVENYKSIYDKVELDFRIKPKNTVDEENINNNPFVFKIKDDYISKLCLFYGHNGSGKTNIFEAILNLCLSNIDNHFLDDIYKPNMIYGENEESKFEIEFYSNILSENKSDYSLYNYKLNVKNKEIDDEYKKSIQITKEIFTENGKIVFERTNNDLIKNSITNDKNITIPSDETFILFLMDIYTKEKKEFDYILKYKSLMSSLLQNDIGVKNYLLTPDLTNMLFQDIYNNLYELNLLNFYIELIKIADVGIDDIKFELDLQNKKIFEEFKSIITNEIIKDNNDSDNAIKNYLNDVIKLDDEKEKDLALLISNILEFTMKYVIKFNDNLKEYFDKNKIAFSYRKKWKEPFANIESDGTKIYAFHMYNIVKSLKSGSLSLHDEFYGVQPDLIKTVFLLFRKDMYKEVEQTAQLFMTTHDIMLMDFKYLLLEQVKFVVKEKNKTYVYSASDIEGLTKENLIENYENNKLGAKYFPRPYDLPIKMYSKVMMSDKL</sequence>
<evidence type="ECO:0000313" key="3">
    <source>
        <dbReference type="Proteomes" id="UP001242021"/>
    </source>
</evidence>
<dbReference type="RefSeq" id="WP_284602945.1">
    <property type="nucleotide sequence ID" value="NZ_CP098752.1"/>
</dbReference>
<evidence type="ECO:0000259" key="1">
    <source>
        <dbReference type="Pfam" id="PF13304"/>
    </source>
</evidence>
<dbReference type="InterPro" id="IPR027417">
    <property type="entry name" value="P-loop_NTPase"/>
</dbReference>
<dbReference type="Gene3D" id="3.40.50.300">
    <property type="entry name" value="P-loop containing nucleotide triphosphate hydrolases"/>
    <property type="match status" value="1"/>
</dbReference>
<dbReference type="AlphaFoldDB" id="A0AAJ6KDJ3"/>
<protein>
    <submittedName>
        <fullName evidence="2">AAA family ATPase</fullName>
    </submittedName>
</protein>
<dbReference type="InterPro" id="IPR003959">
    <property type="entry name" value="ATPase_AAA_core"/>
</dbReference>
<dbReference type="Pfam" id="PF13304">
    <property type="entry name" value="AAA_21"/>
    <property type="match status" value="1"/>
</dbReference>
<gene>
    <name evidence="2" type="ORF">NEH99_01350</name>
</gene>
<feature type="domain" description="ATPase AAA-type core" evidence="1">
    <location>
        <begin position="54"/>
        <end position="426"/>
    </location>
</feature>